<dbReference type="CDD" id="cd00130">
    <property type="entry name" value="PAS"/>
    <property type="match status" value="2"/>
</dbReference>
<dbReference type="InterPro" id="IPR000014">
    <property type="entry name" value="PAS"/>
</dbReference>
<dbReference type="SMART" id="SM00065">
    <property type="entry name" value="GAF"/>
    <property type="match status" value="1"/>
</dbReference>
<feature type="domain" description="PAC" evidence="10">
    <location>
        <begin position="365"/>
        <end position="417"/>
    </location>
</feature>
<evidence type="ECO:0000313" key="12">
    <source>
        <dbReference type="Proteomes" id="UP001576774"/>
    </source>
</evidence>
<keyword evidence="11" id="KW-0547">Nucleotide-binding</keyword>
<dbReference type="SMART" id="SM00086">
    <property type="entry name" value="PAC"/>
    <property type="match status" value="2"/>
</dbReference>
<evidence type="ECO:0000259" key="9">
    <source>
        <dbReference type="PROSITE" id="PS50112"/>
    </source>
</evidence>
<protein>
    <recommendedName>
        <fullName evidence="2">histidine kinase</fullName>
        <ecNumber evidence="2">2.7.13.3</ecNumber>
    </recommendedName>
</protein>
<dbReference type="InterPro" id="IPR036890">
    <property type="entry name" value="HATPase_C_sf"/>
</dbReference>
<proteinExistence type="predicted"/>
<evidence type="ECO:0000313" key="11">
    <source>
        <dbReference type="EMBL" id="MFB2878623.1"/>
    </source>
</evidence>
<feature type="transmembrane region" description="Helical" evidence="7">
    <location>
        <begin position="29"/>
        <end position="59"/>
    </location>
</feature>
<evidence type="ECO:0000256" key="1">
    <source>
        <dbReference type="ARBA" id="ARBA00000085"/>
    </source>
</evidence>
<comment type="catalytic activity">
    <reaction evidence="1">
        <text>ATP + protein L-histidine = ADP + protein N-phospho-L-histidine.</text>
        <dbReference type="EC" id="2.7.13.3"/>
    </reaction>
</comment>
<dbReference type="SUPFAM" id="SSF55785">
    <property type="entry name" value="PYP-like sensor domain (PAS domain)"/>
    <property type="match status" value="2"/>
</dbReference>
<dbReference type="CDD" id="cd00082">
    <property type="entry name" value="HisKA"/>
    <property type="match status" value="1"/>
</dbReference>
<comment type="caution">
    <text evidence="11">The sequence shown here is derived from an EMBL/GenBank/DDBJ whole genome shotgun (WGS) entry which is preliminary data.</text>
</comment>
<dbReference type="PANTHER" id="PTHR43065">
    <property type="entry name" value="SENSOR HISTIDINE KINASE"/>
    <property type="match status" value="1"/>
</dbReference>
<feature type="transmembrane region" description="Helical" evidence="7">
    <location>
        <begin position="233"/>
        <end position="257"/>
    </location>
</feature>
<evidence type="ECO:0000256" key="5">
    <source>
        <dbReference type="ARBA" id="ARBA00023012"/>
    </source>
</evidence>
<evidence type="ECO:0000256" key="3">
    <source>
        <dbReference type="ARBA" id="ARBA00022553"/>
    </source>
</evidence>
<keyword evidence="5" id="KW-0902">Two-component regulatory system</keyword>
<keyword evidence="7" id="KW-1133">Transmembrane helix</keyword>
<evidence type="ECO:0000259" key="8">
    <source>
        <dbReference type="PROSITE" id="PS50109"/>
    </source>
</evidence>
<dbReference type="SUPFAM" id="SSF55781">
    <property type="entry name" value="GAF domain-like"/>
    <property type="match status" value="1"/>
</dbReference>
<dbReference type="InterPro" id="IPR004358">
    <property type="entry name" value="Sig_transdc_His_kin-like_C"/>
</dbReference>
<organism evidence="11 12">
    <name type="scientific">Floridaenema aerugineum BLCC-F46</name>
    <dbReference type="NCBI Taxonomy" id="3153654"/>
    <lineage>
        <taxon>Bacteria</taxon>
        <taxon>Bacillati</taxon>
        <taxon>Cyanobacteriota</taxon>
        <taxon>Cyanophyceae</taxon>
        <taxon>Oscillatoriophycideae</taxon>
        <taxon>Aerosakkonematales</taxon>
        <taxon>Aerosakkonemataceae</taxon>
        <taxon>Floridanema</taxon>
        <taxon>Floridanema aerugineum</taxon>
    </lineage>
</organism>
<sequence length="1007" mass="113536">MTYSVAQKNVEKLSKFIKLLKMLSKFSCVISILFGCYLCLNLMIVPGLGLLFSGLILWLWHQKKIKGKLAVFPLSCLVLLIFVEILEVFPLFFRVVFWKIPGNLAANTAIAFISLGLALLLLMRRLYSLAQFFSVVAFLIALIGFLGDAYQIKQFYGFGYYTAMLLPTSMAIILLSLGILFASPEYGWIRTFTSENAGGIMARRMSPIAIAMPLIVGWLILIGYRSYIYSPEIAITLSSVLNIIFFNWVVWCTARFLTRVDTQRKKVQKALQENEIKFQAIFEQSFQFVALLQPDGTLIEVNQAALDFAKVSLLDVVNKPFWQTRWWINEERLITRLSLTINEILSPVQEQLKSAINQAARGELIRYEVDVWGGNNQVATIDFSLKPLRDRTGKVILLIAEGRDISDRKQVETALREREQFLASIYDGVNYIICVVDVNENGNITYAGWNPATEKITGISSQASFGKTTEELFPPHLANEFRQGFNKCLAAKSPISYESCTIVDDEEVWLMATLSPLKDPGGKIYRIIATSTYITERKKAEIALQKSEAQFRKLAQQEALINRIANQIRNSLDIDRILTTTVNEVRNLLQIDRAAFGWYHYDRNPQAWECIKEAKNELLPSILGLYKATVLGPLCEKILNRETFQVDQVNTCPDPILREFLLDLSYTSILILPIQTQSGKVGAFSFGHTNNNRPFTESEVELIEAVGVQLAIALNQAELYAQSRERTQQLETALQELQQTQTKLIQSEKMSSLGQMVAGVAHEINNPVSFIYGNIQPATQYIQDLLKLLKLYQLHYPLPAPEIQMEAEAIDLEFLVEDLPKILASMKVGATRIRDIVQSLRIFSRLDEADMKVVDIHEGIDSTIMILEHRLKAKPHFSGISVIKNYRKLPQVECYPGQLNQVFMNILANAIDALETQPEPRNITISTQAKNQLIIISIADNGGGMPKDIKSKIFDPFFTTKAVGKGTGLGLSISHSIIVEKHNGKLECNSELGQGTEFIIEIPVRQK</sequence>
<dbReference type="Pfam" id="PF08448">
    <property type="entry name" value="PAS_4"/>
    <property type="match status" value="2"/>
</dbReference>
<dbReference type="InterPro" id="IPR035965">
    <property type="entry name" value="PAS-like_dom_sf"/>
</dbReference>
<accession>A0ABV4X8W1</accession>
<evidence type="ECO:0000256" key="6">
    <source>
        <dbReference type="SAM" id="Coils"/>
    </source>
</evidence>
<feature type="transmembrane region" description="Helical" evidence="7">
    <location>
        <begin position="104"/>
        <end position="122"/>
    </location>
</feature>
<feature type="domain" description="PAS" evidence="9">
    <location>
        <begin position="418"/>
        <end position="492"/>
    </location>
</feature>
<dbReference type="PROSITE" id="PS50112">
    <property type="entry name" value="PAS"/>
    <property type="match status" value="1"/>
</dbReference>
<dbReference type="NCBIfam" id="TIGR00229">
    <property type="entry name" value="sensory_box"/>
    <property type="match status" value="1"/>
</dbReference>
<dbReference type="InterPro" id="IPR005467">
    <property type="entry name" value="His_kinase_dom"/>
</dbReference>
<dbReference type="Proteomes" id="UP001576774">
    <property type="component" value="Unassembled WGS sequence"/>
</dbReference>
<dbReference type="Gene3D" id="3.30.450.40">
    <property type="match status" value="1"/>
</dbReference>
<dbReference type="InterPro" id="IPR001610">
    <property type="entry name" value="PAC"/>
</dbReference>
<dbReference type="RefSeq" id="WP_413271690.1">
    <property type="nucleotide sequence ID" value="NZ_JBHFNQ010000131.1"/>
</dbReference>
<dbReference type="PROSITE" id="PS50109">
    <property type="entry name" value="HIS_KIN"/>
    <property type="match status" value="1"/>
</dbReference>
<dbReference type="PANTHER" id="PTHR43065:SF50">
    <property type="entry name" value="HISTIDINE KINASE"/>
    <property type="match status" value="1"/>
</dbReference>
<keyword evidence="4" id="KW-0808">Transferase</keyword>
<dbReference type="GO" id="GO:0005524">
    <property type="term" value="F:ATP binding"/>
    <property type="evidence" value="ECO:0007669"/>
    <property type="project" value="UniProtKB-KW"/>
</dbReference>
<gene>
    <name evidence="11" type="ORF">ACE1CC_17375</name>
</gene>
<dbReference type="InterPro" id="IPR013656">
    <property type="entry name" value="PAS_4"/>
</dbReference>
<keyword evidence="7" id="KW-0472">Membrane</keyword>
<dbReference type="InterPro" id="IPR003661">
    <property type="entry name" value="HisK_dim/P_dom"/>
</dbReference>
<feature type="domain" description="PAC" evidence="10">
    <location>
        <begin position="493"/>
        <end position="546"/>
    </location>
</feature>
<dbReference type="InterPro" id="IPR029016">
    <property type="entry name" value="GAF-like_dom_sf"/>
</dbReference>
<feature type="transmembrane region" description="Helical" evidence="7">
    <location>
        <begin position="71"/>
        <end position="92"/>
    </location>
</feature>
<dbReference type="SMART" id="SM00091">
    <property type="entry name" value="PAS"/>
    <property type="match status" value="2"/>
</dbReference>
<keyword evidence="3" id="KW-0597">Phosphoprotein</keyword>
<reference evidence="11 12" key="1">
    <citation type="submission" date="2024-09" db="EMBL/GenBank/DDBJ databases">
        <title>Floridaenema gen nov. (Aerosakkonemataceae, Aerosakkonematales ord. nov., Cyanobacteria) from benthic tropical and subtropical fresh waters, with the description of four new species.</title>
        <authorList>
            <person name="Moretto J.A."/>
            <person name="Berthold D.E."/>
            <person name="Lefler F.W."/>
            <person name="Huang I.-S."/>
            <person name="Laughinghouse H. IV."/>
        </authorList>
    </citation>
    <scope>NUCLEOTIDE SEQUENCE [LARGE SCALE GENOMIC DNA]</scope>
    <source>
        <strain evidence="11 12">BLCC-F46</strain>
    </source>
</reference>
<dbReference type="EC" id="2.7.13.3" evidence="2"/>
<dbReference type="SMART" id="SM00387">
    <property type="entry name" value="HATPase_c"/>
    <property type="match status" value="1"/>
</dbReference>
<dbReference type="Gene3D" id="3.30.565.10">
    <property type="entry name" value="Histidine kinase-like ATPase, C-terminal domain"/>
    <property type="match status" value="1"/>
</dbReference>
<keyword evidence="12" id="KW-1185">Reference proteome</keyword>
<dbReference type="SUPFAM" id="SSF55874">
    <property type="entry name" value="ATPase domain of HSP90 chaperone/DNA topoisomerase II/histidine kinase"/>
    <property type="match status" value="1"/>
</dbReference>
<feature type="transmembrane region" description="Helical" evidence="7">
    <location>
        <begin position="158"/>
        <end position="182"/>
    </location>
</feature>
<dbReference type="InterPro" id="IPR003018">
    <property type="entry name" value="GAF"/>
</dbReference>
<feature type="transmembrane region" description="Helical" evidence="7">
    <location>
        <begin position="129"/>
        <end position="146"/>
    </location>
</feature>
<keyword evidence="6" id="KW-0175">Coiled coil</keyword>
<keyword evidence="7" id="KW-0812">Transmembrane</keyword>
<evidence type="ECO:0000259" key="10">
    <source>
        <dbReference type="PROSITE" id="PS50113"/>
    </source>
</evidence>
<dbReference type="PRINTS" id="PR00344">
    <property type="entry name" value="BCTRLSENSOR"/>
</dbReference>
<dbReference type="PROSITE" id="PS50113">
    <property type="entry name" value="PAC"/>
    <property type="match status" value="2"/>
</dbReference>
<dbReference type="Pfam" id="PF02518">
    <property type="entry name" value="HATPase_c"/>
    <property type="match status" value="1"/>
</dbReference>
<keyword evidence="11" id="KW-0067">ATP-binding</keyword>
<evidence type="ECO:0000256" key="2">
    <source>
        <dbReference type="ARBA" id="ARBA00012438"/>
    </source>
</evidence>
<dbReference type="SUPFAM" id="SSF47384">
    <property type="entry name" value="Homodimeric domain of signal transducing histidine kinase"/>
    <property type="match status" value="1"/>
</dbReference>
<dbReference type="Pfam" id="PF13185">
    <property type="entry name" value="GAF_2"/>
    <property type="match status" value="1"/>
</dbReference>
<dbReference type="Gene3D" id="3.30.450.20">
    <property type="entry name" value="PAS domain"/>
    <property type="match status" value="2"/>
</dbReference>
<dbReference type="InterPro" id="IPR036097">
    <property type="entry name" value="HisK_dim/P_sf"/>
</dbReference>
<name>A0ABV4X8W1_9CYAN</name>
<feature type="transmembrane region" description="Helical" evidence="7">
    <location>
        <begin position="208"/>
        <end position="227"/>
    </location>
</feature>
<evidence type="ECO:0000256" key="4">
    <source>
        <dbReference type="ARBA" id="ARBA00022777"/>
    </source>
</evidence>
<keyword evidence="4" id="KW-0418">Kinase</keyword>
<evidence type="ECO:0000256" key="7">
    <source>
        <dbReference type="SAM" id="Phobius"/>
    </source>
</evidence>
<dbReference type="InterPro" id="IPR003594">
    <property type="entry name" value="HATPase_dom"/>
</dbReference>
<feature type="coiled-coil region" evidence="6">
    <location>
        <begin position="720"/>
        <end position="750"/>
    </location>
</feature>
<dbReference type="EMBL" id="JBHFNQ010000131">
    <property type="protein sequence ID" value="MFB2878623.1"/>
    <property type="molecule type" value="Genomic_DNA"/>
</dbReference>
<dbReference type="InterPro" id="IPR000700">
    <property type="entry name" value="PAS-assoc_C"/>
</dbReference>
<dbReference type="Gene3D" id="1.10.287.130">
    <property type="match status" value="1"/>
</dbReference>
<feature type="domain" description="Histidine kinase" evidence="8">
    <location>
        <begin position="759"/>
        <end position="1006"/>
    </location>
</feature>